<dbReference type="GO" id="GO:0016787">
    <property type="term" value="F:hydrolase activity"/>
    <property type="evidence" value="ECO:0007669"/>
    <property type="project" value="UniProtKB-KW"/>
</dbReference>
<name>A0A6J6MU67_9ZZZZ</name>
<keyword evidence="2" id="KW-0812">Transmembrane</keyword>
<evidence type="ECO:0000256" key="2">
    <source>
        <dbReference type="SAM" id="Phobius"/>
    </source>
</evidence>
<dbReference type="InterPro" id="IPR023365">
    <property type="entry name" value="Sortase_dom-sf"/>
</dbReference>
<dbReference type="InterPro" id="IPR042003">
    <property type="entry name" value="Sortase_E"/>
</dbReference>
<dbReference type="EMBL" id="CAEZXA010000076">
    <property type="protein sequence ID" value="CAB4677396.1"/>
    <property type="molecule type" value="Genomic_DNA"/>
</dbReference>
<dbReference type="Pfam" id="PF04203">
    <property type="entry name" value="Sortase"/>
    <property type="match status" value="1"/>
</dbReference>
<reference evidence="3" key="1">
    <citation type="submission" date="2020-05" db="EMBL/GenBank/DDBJ databases">
        <authorList>
            <person name="Chiriac C."/>
            <person name="Salcher M."/>
            <person name="Ghai R."/>
            <person name="Kavagutti S V."/>
        </authorList>
    </citation>
    <scope>NUCLEOTIDE SEQUENCE</scope>
</reference>
<keyword evidence="2" id="KW-0472">Membrane</keyword>
<keyword evidence="1" id="KW-0378">Hydrolase</keyword>
<dbReference type="NCBIfam" id="TIGR01076">
    <property type="entry name" value="sortase_fam"/>
    <property type="match status" value="1"/>
</dbReference>
<accession>A0A6J6MU67</accession>
<dbReference type="Gene3D" id="2.40.260.10">
    <property type="entry name" value="Sortase"/>
    <property type="match status" value="1"/>
</dbReference>
<keyword evidence="2" id="KW-1133">Transmembrane helix</keyword>
<feature type="transmembrane region" description="Helical" evidence="2">
    <location>
        <begin position="227"/>
        <end position="248"/>
    </location>
</feature>
<organism evidence="3">
    <name type="scientific">freshwater metagenome</name>
    <dbReference type="NCBI Taxonomy" id="449393"/>
    <lineage>
        <taxon>unclassified sequences</taxon>
        <taxon>metagenomes</taxon>
        <taxon>ecological metagenomes</taxon>
    </lineage>
</organism>
<gene>
    <name evidence="3" type="ORF">UFOPK2334_00933</name>
</gene>
<evidence type="ECO:0000313" key="3">
    <source>
        <dbReference type="EMBL" id="CAB4677396.1"/>
    </source>
</evidence>
<protein>
    <submittedName>
        <fullName evidence="3">Unannotated protein</fullName>
    </submittedName>
</protein>
<dbReference type="CDD" id="cd05830">
    <property type="entry name" value="Sortase_E"/>
    <property type="match status" value="1"/>
</dbReference>
<dbReference type="SUPFAM" id="SSF63817">
    <property type="entry name" value="Sortase"/>
    <property type="match status" value="1"/>
</dbReference>
<proteinExistence type="predicted"/>
<sequence>MSKVAHTAQGRISRFFDILGRSMIAAGLLLLSFVAYQLWGTGLSEGRAQNTLAAQFVTQQPTKPKFGGLVGRISIPSIGLSKFVVAGVRLSDLKKGPGLFAGSPLPGQLGNVAIAGHRTTYGAPFSRIDEIHDGDVISLESDNGKFTYIVKGEPRIIAATDTAVARTTDPTTATLTLVSCHPKWTASQRIIVVATLDSSIAPTQATPLASPTSLQEPIRDGWFHDSAAWPLVLLLGIVLIAIAVIAIISSRRGLNKIFVYALATVFFVPILFFFFTGLSRLLPTNI</sequence>
<feature type="transmembrane region" description="Helical" evidence="2">
    <location>
        <begin position="257"/>
        <end position="278"/>
    </location>
</feature>
<dbReference type="InterPro" id="IPR005754">
    <property type="entry name" value="Sortase"/>
</dbReference>
<dbReference type="AlphaFoldDB" id="A0A6J6MU67"/>
<evidence type="ECO:0000256" key="1">
    <source>
        <dbReference type="ARBA" id="ARBA00022801"/>
    </source>
</evidence>